<sequence>MIMIDEETPLLRSSSDDTIPRETPLPWKQFSIVLFIQLAEPLTSQVISPFVPQLIRDLGITGGDDAKIGYYSGIMHSVFFIAEAATVLYWSRLSDKIGRKPIILTGLFGLALSMICFGLSTTFWGYIISRSLAGALNGNIGVMKSVMGELTDSTNIARAFAYFPIAWSTGAAIGQILPNFFALSPLRRQRSSGRTHVLTPRVLISAGNYAILSLIDIAFRTFQPLFWAMPIELGGLDLSPPRIGIILGFVGVGNGLFQALLFADFHKRLGTRTMYLVAVAALFPIIALFPLTSFLAKSYGVGAMVWITVGLQLTLMPLFYSSFGCVFMYVTASSPNKKSLGTMNGFSQTLVSITRGIGPSLANSLFSLWNIATEANVEQ</sequence>
<reference evidence="8 9" key="1">
    <citation type="submission" date="2018-06" db="EMBL/GenBank/DDBJ databases">
        <title>A transcriptomic atlas of mushroom development highlights an independent origin of complex multicellularity.</title>
        <authorList>
            <consortium name="DOE Joint Genome Institute"/>
            <person name="Krizsan K."/>
            <person name="Almasi E."/>
            <person name="Merenyi Z."/>
            <person name="Sahu N."/>
            <person name="Viragh M."/>
            <person name="Koszo T."/>
            <person name="Mondo S."/>
            <person name="Kiss B."/>
            <person name="Balint B."/>
            <person name="Kues U."/>
            <person name="Barry K."/>
            <person name="Hegedus J.C."/>
            <person name="Henrissat B."/>
            <person name="Johnson J."/>
            <person name="Lipzen A."/>
            <person name="Ohm R."/>
            <person name="Nagy I."/>
            <person name="Pangilinan J."/>
            <person name="Yan J."/>
            <person name="Xiong Y."/>
            <person name="Grigoriev I.V."/>
            <person name="Hibbett D.S."/>
            <person name="Nagy L.G."/>
        </authorList>
    </citation>
    <scope>NUCLEOTIDE SEQUENCE [LARGE SCALE GENOMIC DNA]</scope>
    <source>
        <strain evidence="8 9">SZMC22713</strain>
    </source>
</reference>
<keyword evidence="3 6" id="KW-0812">Transmembrane</keyword>
<dbReference type="InterPro" id="IPR036259">
    <property type="entry name" value="MFS_trans_sf"/>
</dbReference>
<dbReference type="GO" id="GO:0016020">
    <property type="term" value="C:membrane"/>
    <property type="evidence" value="ECO:0007669"/>
    <property type="project" value="UniProtKB-SubCell"/>
</dbReference>
<dbReference type="InterPro" id="IPR011701">
    <property type="entry name" value="MFS"/>
</dbReference>
<evidence type="ECO:0000313" key="9">
    <source>
        <dbReference type="Proteomes" id="UP000294933"/>
    </source>
</evidence>
<dbReference type="InterPro" id="IPR001958">
    <property type="entry name" value="Tet-R_TetA/multi-R_MdtG-like"/>
</dbReference>
<dbReference type="GO" id="GO:0022857">
    <property type="term" value="F:transmembrane transporter activity"/>
    <property type="evidence" value="ECO:0007669"/>
    <property type="project" value="InterPro"/>
</dbReference>
<dbReference type="PANTHER" id="PTHR23504">
    <property type="entry name" value="MAJOR FACILITATOR SUPERFAMILY DOMAIN-CONTAINING PROTEIN 10"/>
    <property type="match status" value="1"/>
</dbReference>
<keyword evidence="5 6" id="KW-0472">Membrane</keyword>
<dbReference type="Proteomes" id="UP000294933">
    <property type="component" value="Unassembled WGS sequence"/>
</dbReference>
<evidence type="ECO:0000256" key="1">
    <source>
        <dbReference type="ARBA" id="ARBA00004141"/>
    </source>
</evidence>
<keyword evidence="2" id="KW-0813">Transport</keyword>
<feature type="transmembrane region" description="Helical" evidence="6">
    <location>
        <begin position="102"/>
        <end position="127"/>
    </location>
</feature>
<dbReference type="SUPFAM" id="SSF103473">
    <property type="entry name" value="MFS general substrate transporter"/>
    <property type="match status" value="1"/>
</dbReference>
<evidence type="ECO:0000313" key="8">
    <source>
        <dbReference type="EMBL" id="TDL19280.1"/>
    </source>
</evidence>
<comment type="subcellular location">
    <subcellularLocation>
        <location evidence="1">Membrane</location>
        <topology evidence="1">Multi-pass membrane protein</topology>
    </subcellularLocation>
</comment>
<feature type="transmembrane region" description="Helical" evidence="6">
    <location>
        <begin position="159"/>
        <end position="181"/>
    </location>
</feature>
<evidence type="ECO:0000259" key="7">
    <source>
        <dbReference type="PROSITE" id="PS50850"/>
    </source>
</evidence>
<dbReference type="Gene3D" id="1.20.1250.20">
    <property type="entry name" value="MFS general substrate transporter like domains"/>
    <property type="match status" value="2"/>
</dbReference>
<proteinExistence type="predicted"/>
<feature type="transmembrane region" description="Helical" evidence="6">
    <location>
        <begin position="68"/>
        <end position="90"/>
    </location>
</feature>
<dbReference type="Pfam" id="PF07690">
    <property type="entry name" value="MFS_1"/>
    <property type="match status" value="1"/>
</dbReference>
<evidence type="ECO:0000256" key="3">
    <source>
        <dbReference type="ARBA" id="ARBA00022692"/>
    </source>
</evidence>
<evidence type="ECO:0000256" key="6">
    <source>
        <dbReference type="SAM" id="Phobius"/>
    </source>
</evidence>
<dbReference type="VEuPathDB" id="FungiDB:BD410DRAFT_805881"/>
<evidence type="ECO:0000256" key="2">
    <source>
        <dbReference type="ARBA" id="ARBA00022448"/>
    </source>
</evidence>
<evidence type="ECO:0000256" key="5">
    <source>
        <dbReference type="ARBA" id="ARBA00023136"/>
    </source>
</evidence>
<dbReference type="AlphaFoldDB" id="A0A4Y7PXM0"/>
<dbReference type="OrthoDB" id="419616at2759"/>
<dbReference type="PANTHER" id="PTHR23504:SF15">
    <property type="entry name" value="MAJOR FACILITATOR SUPERFAMILY (MFS) PROFILE DOMAIN-CONTAINING PROTEIN"/>
    <property type="match status" value="1"/>
</dbReference>
<dbReference type="InterPro" id="IPR020846">
    <property type="entry name" value="MFS_dom"/>
</dbReference>
<dbReference type="PRINTS" id="PR01035">
    <property type="entry name" value="TCRTETA"/>
</dbReference>
<feature type="domain" description="Major facilitator superfamily (MFS) profile" evidence="7">
    <location>
        <begin position="29"/>
        <end position="379"/>
    </location>
</feature>
<dbReference type="PROSITE" id="PS50850">
    <property type="entry name" value="MFS"/>
    <property type="match status" value="1"/>
</dbReference>
<keyword evidence="9" id="KW-1185">Reference proteome</keyword>
<keyword evidence="4 6" id="KW-1133">Transmembrane helix</keyword>
<feature type="transmembrane region" description="Helical" evidence="6">
    <location>
        <begin position="202"/>
        <end position="223"/>
    </location>
</feature>
<gene>
    <name evidence="8" type="ORF">BD410DRAFT_805881</name>
</gene>
<organism evidence="8 9">
    <name type="scientific">Rickenella mellea</name>
    <dbReference type="NCBI Taxonomy" id="50990"/>
    <lineage>
        <taxon>Eukaryota</taxon>
        <taxon>Fungi</taxon>
        <taxon>Dikarya</taxon>
        <taxon>Basidiomycota</taxon>
        <taxon>Agaricomycotina</taxon>
        <taxon>Agaricomycetes</taxon>
        <taxon>Hymenochaetales</taxon>
        <taxon>Rickenellaceae</taxon>
        <taxon>Rickenella</taxon>
    </lineage>
</organism>
<feature type="transmembrane region" description="Helical" evidence="6">
    <location>
        <begin position="302"/>
        <end position="330"/>
    </location>
</feature>
<feature type="transmembrane region" description="Helical" evidence="6">
    <location>
        <begin position="275"/>
        <end position="296"/>
    </location>
</feature>
<evidence type="ECO:0000256" key="4">
    <source>
        <dbReference type="ARBA" id="ARBA00022989"/>
    </source>
</evidence>
<dbReference type="EMBL" id="ML170198">
    <property type="protein sequence ID" value="TDL19280.1"/>
    <property type="molecule type" value="Genomic_DNA"/>
</dbReference>
<feature type="transmembrane region" description="Helical" evidence="6">
    <location>
        <begin position="243"/>
        <end position="263"/>
    </location>
</feature>
<name>A0A4Y7PXM0_9AGAM</name>
<protein>
    <submittedName>
        <fullName evidence="8">MFS general substrate transporter</fullName>
    </submittedName>
</protein>
<accession>A0A4Y7PXM0</accession>